<dbReference type="PANTHER" id="PTHR33744">
    <property type="entry name" value="CARBOHYDRATE DIACID REGULATOR"/>
    <property type="match status" value="1"/>
</dbReference>
<name>A0ABZ3EY48_9FIRM</name>
<protein>
    <submittedName>
        <fullName evidence="2">Helix-turn-helix domain-containing protein</fullName>
    </submittedName>
</protein>
<reference evidence="2 3" key="1">
    <citation type="submission" date="2024-02" db="EMBL/GenBank/DDBJ databases">
        <title>Bacterial strain from lacustrine sediment.</title>
        <authorList>
            <person name="Petit C."/>
            <person name="Fadhlaoui K."/>
        </authorList>
    </citation>
    <scope>NUCLEOTIDE SEQUENCE [LARGE SCALE GENOMIC DNA]</scope>
    <source>
        <strain evidence="2 3">IPX-CK</strain>
    </source>
</reference>
<evidence type="ECO:0000259" key="1">
    <source>
        <dbReference type="Pfam" id="PF13556"/>
    </source>
</evidence>
<dbReference type="RefSeq" id="WP_342758724.1">
    <property type="nucleotide sequence ID" value="NZ_CP146256.1"/>
</dbReference>
<sequence>MTFTHLTERISKEYPITILSQGEDLKIQDVAFLDNKHDTASRNTLYFGYDRQLKDLALQPNLCILAKTGSSYPLTSFSGCNLLLVDEDNLFTIFNDTRALIETTSSKGIFEELTELADKTHSIEAVIDAASIRLGNSLIFCDMNFKIIACSTTVPVLDPLWTENITQGYCSYEFISGVKELKSTKNTSLTTDAVEVTCPQSPYRKLTSKVFHNQTQIGFLLTIEGEKQFLPIHFEMLATISRVISYTIAYYSPGLFEGNTLYNELLYDMLIGTPSKEIMPKLTKLHFPSKMQVLFIRLTRYMGAQYLDNFICKRLRFLIPGTHATFHKKGIVAVIPLKEEEEGESELLELLKVLCQNEHIRIGISNSFSSIENFVTYFEQAYTAYELGQKLRAEETLCRYQDYQIFHLFSEIKNPNQLGSYCHPALSSLRLYDHKNSSELYKTLCVFIDKGCNIKFTSESLYIHRNTLVYRLNRITELCQLDFTDVNTVFLLRLSFLIDRYNELNTSTEWK</sequence>
<dbReference type="InterPro" id="IPR025736">
    <property type="entry name" value="PucR_C-HTH_dom"/>
</dbReference>
<accession>A0ABZ3EY48</accession>
<proteinExistence type="predicted"/>
<dbReference type="Gene3D" id="1.10.10.2840">
    <property type="entry name" value="PucR C-terminal helix-turn-helix domain"/>
    <property type="match status" value="1"/>
</dbReference>
<dbReference type="InterPro" id="IPR051448">
    <property type="entry name" value="CdaR-like_regulators"/>
</dbReference>
<dbReference type="EMBL" id="CP146256">
    <property type="protein sequence ID" value="XAH75161.1"/>
    <property type="molecule type" value="Genomic_DNA"/>
</dbReference>
<evidence type="ECO:0000313" key="2">
    <source>
        <dbReference type="EMBL" id="XAH75161.1"/>
    </source>
</evidence>
<dbReference type="Proteomes" id="UP001451571">
    <property type="component" value="Chromosome"/>
</dbReference>
<evidence type="ECO:0000313" key="3">
    <source>
        <dbReference type="Proteomes" id="UP001451571"/>
    </source>
</evidence>
<dbReference type="InterPro" id="IPR042070">
    <property type="entry name" value="PucR_C-HTH_sf"/>
</dbReference>
<dbReference type="Pfam" id="PF13556">
    <property type="entry name" value="HTH_30"/>
    <property type="match status" value="1"/>
</dbReference>
<gene>
    <name evidence="2" type="ORF">V6984_05200</name>
</gene>
<feature type="domain" description="PucR C-terminal helix-turn-helix" evidence="1">
    <location>
        <begin position="440"/>
        <end position="497"/>
    </location>
</feature>
<organism evidence="2 3">
    <name type="scientific">Kineothrix sedimenti</name>
    <dbReference type="NCBI Taxonomy" id="3123317"/>
    <lineage>
        <taxon>Bacteria</taxon>
        <taxon>Bacillati</taxon>
        <taxon>Bacillota</taxon>
        <taxon>Clostridia</taxon>
        <taxon>Lachnospirales</taxon>
        <taxon>Lachnospiraceae</taxon>
        <taxon>Kineothrix</taxon>
    </lineage>
</organism>
<dbReference type="PANTHER" id="PTHR33744:SF15">
    <property type="entry name" value="CARBOHYDRATE DIACID REGULATOR"/>
    <property type="match status" value="1"/>
</dbReference>
<keyword evidence="3" id="KW-1185">Reference proteome</keyword>